<dbReference type="PANTHER" id="PTHR40562">
    <property type="match status" value="1"/>
</dbReference>
<dbReference type="NCBIfam" id="TIGR02378">
    <property type="entry name" value="nirD_assim_sml"/>
    <property type="match status" value="1"/>
</dbReference>
<keyword evidence="1" id="KW-0560">Oxidoreductase</keyword>
<dbReference type="SUPFAM" id="SSF50022">
    <property type="entry name" value="ISP domain"/>
    <property type="match status" value="1"/>
</dbReference>
<keyword evidence="2" id="KW-0534">Nitrate assimilation</keyword>
<reference evidence="4 5" key="1">
    <citation type="journal article" date="2021" name="Mar. Drugs">
        <title>Genome Reduction and Secondary Metabolism of the Marine Sponge-Associated Cyanobacterium Leptothoe.</title>
        <authorList>
            <person name="Konstantinou D."/>
            <person name="Popin R.V."/>
            <person name="Fewer D.P."/>
            <person name="Sivonen K."/>
            <person name="Gkelis S."/>
        </authorList>
    </citation>
    <scope>NUCLEOTIDE SEQUENCE [LARGE SCALE GENOMIC DNA]</scope>
    <source>
        <strain evidence="4 5">TAU-MAC 1615</strain>
    </source>
</reference>
<dbReference type="CDD" id="cd03529">
    <property type="entry name" value="Rieske_NirD"/>
    <property type="match status" value="1"/>
</dbReference>
<protein>
    <submittedName>
        <fullName evidence="4">Nitrite reductase small subunit NirD</fullName>
    </submittedName>
</protein>
<dbReference type="RefSeq" id="WP_215619569.1">
    <property type="nucleotide sequence ID" value="NZ_JADOER010000015.1"/>
</dbReference>
<organism evidence="4 5">
    <name type="scientific">Leptothoe kymatousa TAU-MAC 1615</name>
    <dbReference type="NCBI Taxonomy" id="2364775"/>
    <lineage>
        <taxon>Bacteria</taxon>
        <taxon>Bacillati</taxon>
        <taxon>Cyanobacteriota</taxon>
        <taxon>Cyanophyceae</taxon>
        <taxon>Nodosilineales</taxon>
        <taxon>Cymatolegaceae</taxon>
        <taxon>Leptothoe</taxon>
        <taxon>Leptothoe kymatousa</taxon>
    </lineage>
</organism>
<gene>
    <name evidence="4" type="primary">nirD</name>
    <name evidence="4" type="ORF">IXB28_15770</name>
</gene>
<dbReference type="Pfam" id="PF13806">
    <property type="entry name" value="Rieske_2"/>
    <property type="match status" value="1"/>
</dbReference>
<dbReference type="InterPro" id="IPR017881">
    <property type="entry name" value="NirD"/>
</dbReference>
<accession>A0ABS5Y7C1</accession>
<dbReference type="PANTHER" id="PTHR40562:SF1">
    <property type="entry name" value="NITRITE REDUCTASE (NADH) SMALL SUBUNIT"/>
    <property type="match status" value="1"/>
</dbReference>
<comment type="caution">
    <text evidence="4">The sequence shown here is derived from an EMBL/GenBank/DDBJ whole genome shotgun (WGS) entry which is preliminary data.</text>
</comment>
<proteinExistence type="predicted"/>
<name>A0ABS5Y7C1_9CYAN</name>
<dbReference type="Proteomes" id="UP001196661">
    <property type="component" value="Unassembled WGS sequence"/>
</dbReference>
<dbReference type="EMBL" id="JADOER010000015">
    <property type="protein sequence ID" value="MBT9313671.1"/>
    <property type="molecule type" value="Genomic_DNA"/>
</dbReference>
<dbReference type="InterPro" id="IPR012748">
    <property type="entry name" value="Rieske-like_NirD"/>
</dbReference>
<evidence type="ECO:0000259" key="3">
    <source>
        <dbReference type="Pfam" id="PF13806"/>
    </source>
</evidence>
<dbReference type="InterPro" id="IPR036922">
    <property type="entry name" value="Rieske_2Fe-2S_sf"/>
</dbReference>
<evidence type="ECO:0000313" key="5">
    <source>
        <dbReference type="Proteomes" id="UP001196661"/>
    </source>
</evidence>
<evidence type="ECO:0000313" key="4">
    <source>
        <dbReference type="EMBL" id="MBT9313671.1"/>
    </source>
</evidence>
<feature type="domain" description="Rieske-like [2Fe-2S]" evidence="3">
    <location>
        <begin position="12"/>
        <end position="115"/>
    </location>
</feature>
<dbReference type="Gene3D" id="2.102.10.10">
    <property type="entry name" value="Rieske [2Fe-2S] iron-sulphur domain"/>
    <property type="match status" value="1"/>
</dbReference>
<evidence type="ECO:0000256" key="2">
    <source>
        <dbReference type="ARBA" id="ARBA00023063"/>
    </source>
</evidence>
<dbReference type="PROSITE" id="PS51300">
    <property type="entry name" value="NIRD"/>
    <property type="match status" value="1"/>
</dbReference>
<evidence type="ECO:0000256" key="1">
    <source>
        <dbReference type="ARBA" id="ARBA00023002"/>
    </source>
</evidence>
<sequence>MVQSTTTADVKNWITICPLDAIAPNTGVNALVGTQQVAIFRIGATDEVYATGNFDPFSKAFVMSRGILGDRQGILKVASPIYKQNFNLKTGACLDDATVTIPVYPARVVDGQVQVGTSCQVKQ</sequence>
<keyword evidence="5" id="KW-1185">Reference proteome</keyword>